<keyword evidence="3" id="KW-1185">Reference proteome</keyword>
<accession>A0A3S0V2Y9</accession>
<dbReference type="SUPFAM" id="SSF48179">
    <property type="entry name" value="6-phosphogluconate dehydrogenase C-terminal domain-like"/>
    <property type="match status" value="1"/>
</dbReference>
<evidence type="ECO:0000259" key="1">
    <source>
        <dbReference type="Pfam" id="PF00725"/>
    </source>
</evidence>
<dbReference type="OrthoDB" id="8225052at2"/>
<dbReference type="InterPro" id="IPR008927">
    <property type="entry name" value="6-PGluconate_DH-like_C_sf"/>
</dbReference>
<dbReference type="EMBL" id="RZIJ01000048">
    <property type="protein sequence ID" value="RUQ61032.1"/>
    <property type="molecule type" value="Genomic_DNA"/>
</dbReference>
<dbReference type="InterPro" id="IPR013328">
    <property type="entry name" value="6PGD_dom2"/>
</dbReference>
<protein>
    <submittedName>
        <fullName evidence="2">3-hydroxyacyl-CoA dehydrogenase</fullName>
    </submittedName>
</protein>
<dbReference type="PANTHER" id="PTHR48075:SF5">
    <property type="entry name" value="3-HYDROXYBUTYRYL-COA DEHYDROGENASE"/>
    <property type="match status" value="1"/>
</dbReference>
<dbReference type="GO" id="GO:0008691">
    <property type="term" value="F:3-hydroxybutyryl-CoA dehydrogenase activity"/>
    <property type="evidence" value="ECO:0007669"/>
    <property type="project" value="TreeGrafter"/>
</dbReference>
<proteinExistence type="predicted"/>
<feature type="domain" description="3-hydroxyacyl-CoA dehydrogenase C-terminal" evidence="1">
    <location>
        <begin position="132"/>
        <end position="210"/>
    </location>
</feature>
<sequence length="218" mass="22793">MPYQLIDTGSSRSFPAAHALLDGGSAAGDVVILIGADAGSALNDVTDRASRAAILVELRTESLGTHTGESRGTEGSNVLGFARFRLGDGAPSDLVELVRQPATPDSAIAAAKAVLEGAGLKVAVCGDFAGRIIDRLVRPYYNASLRRLDEQLATADDLDLTLKLGLGYPEGPIGLLERTGLAHHYDVTAALFETIGTPDYAPARRAVVAKRRAEKGLT</sequence>
<dbReference type="PANTHER" id="PTHR48075">
    <property type="entry name" value="3-HYDROXYACYL-COA DEHYDROGENASE FAMILY PROTEIN"/>
    <property type="match status" value="1"/>
</dbReference>
<dbReference type="InterPro" id="IPR006108">
    <property type="entry name" value="3HC_DH_C"/>
</dbReference>
<dbReference type="GO" id="GO:0006635">
    <property type="term" value="P:fatty acid beta-oxidation"/>
    <property type="evidence" value="ECO:0007669"/>
    <property type="project" value="TreeGrafter"/>
</dbReference>
<dbReference type="Gene3D" id="1.10.1040.10">
    <property type="entry name" value="N-(1-d-carboxylethyl)-l-norvaline Dehydrogenase, domain 2"/>
    <property type="match status" value="1"/>
</dbReference>
<dbReference type="AlphaFoldDB" id="A0A3S0V2Y9"/>
<reference evidence="2 3" key="1">
    <citation type="submission" date="2018-12" db="EMBL/GenBank/DDBJ databases">
        <authorList>
            <person name="Yang Y."/>
        </authorList>
    </citation>
    <scope>NUCLEOTIDE SEQUENCE [LARGE SCALE GENOMIC DNA]</scope>
    <source>
        <strain evidence="2 3">GSF71</strain>
    </source>
</reference>
<dbReference type="Pfam" id="PF00725">
    <property type="entry name" value="3HCDH"/>
    <property type="match status" value="1"/>
</dbReference>
<dbReference type="RefSeq" id="WP_127004956.1">
    <property type="nucleotide sequence ID" value="NZ_JBNPXW010000023.1"/>
</dbReference>
<name>A0A3S0V2Y9_9PROT</name>
<evidence type="ECO:0000313" key="2">
    <source>
        <dbReference type="EMBL" id="RUQ61032.1"/>
    </source>
</evidence>
<organism evidence="2 3">
    <name type="scientific">Azospirillum doebereinerae</name>
    <dbReference type="NCBI Taxonomy" id="92933"/>
    <lineage>
        <taxon>Bacteria</taxon>
        <taxon>Pseudomonadati</taxon>
        <taxon>Pseudomonadota</taxon>
        <taxon>Alphaproteobacteria</taxon>
        <taxon>Rhodospirillales</taxon>
        <taxon>Azospirillaceae</taxon>
        <taxon>Azospirillum</taxon>
    </lineage>
</organism>
<evidence type="ECO:0000313" key="3">
    <source>
        <dbReference type="Proteomes" id="UP000280346"/>
    </source>
</evidence>
<gene>
    <name evidence="2" type="ORF">EJ913_30100</name>
</gene>
<comment type="caution">
    <text evidence="2">The sequence shown here is derived from an EMBL/GenBank/DDBJ whole genome shotgun (WGS) entry which is preliminary data.</text>
</comment>
<dbReference type="Proteomes" id="UP000280346">
    <property type="component" value="Unassembled WGS sequence"/>
</dbReference>